<dbReference type="InterPro" id="IPR050776">
    <property type="entry name" value="Ank_Repeat/CDKN_Inhibitor"/>
</dbReference>
<dbReference type="PROSITE" id="PS50105">
    <property type="entry name" value="SAM_DOMAIN"/>
    <property type="match status" value="1"/>
</dbReference>
<feature type="repeat" description="ANK" evidence="3">
    <location>
        <begin position="65"/>
        <end position="97"/>
    </location>
</feature>
<dbReference type="InterPro" id="IPR013761">
    <property type="entry name" value="SAM/pointed_sf"/>
</dbReference>
<feature type="region of interest" description="Disordered" evidence="5">
    <location>
        <begin position="370"/>
        <end position="419"/>
    </location>
</feature>
<evidence type="ECO:0000256" key="3">
    <source>
        <dbReference type="PROSITE-ProRule" id="PRU00023"/>
    </source>
</evidence>
<name>A0A210PV46_MIZYE</name>
<protein>
    <submittedName>
        <fullName evidence="7">Usher syndrome type-1G protein-like</fullName>
    </submittedName>
</protein>
<proteinExistence type="predicted"/>
<evidence type="ECO:0000256" key="2">
    <source>
        <dbReference type="ARBA" id="ARBA00023043"/>
    </source>
</evidence>
<feature type="compositionally biased region" description="Acidic residues" evidence="5">
    <location>
        <begin position="408"/>
        <end position="419"/>
    </location>
</feature>
<gene>
    <name evidence="7" type="ORF">KP79_PYT05508</name>
</gene>
<dbReference type="Gene3D" id="1.10.150.50">
    <property type="entry name" value="Transcription Factor, Ets-1"/>
    <property type="match status" value="1"/>
</dbReference>
<organism evidence="7 8">
    <name type="scientific">Mizuhopecten yessoensis</name>
    <name type="common">Japanese scallop</name>
    <name type="synonym">Patinopecten yessoensis</name>
    <dbReference type="NCBI Taxonomy" id="6573"/>
    <lineage>
        <taxon>Eukaryota</taxon>
        <taxon>Metazoa</taxon>
        <taxon>Spiralia</taxon>
        <taxon>Lophotrochozoa</taxon>
        <taxon>Mollusca</taxon>
        <taxon>Bivalvia</taxon>
        <taxon>Autobranchia</taxon>
        <taxon>Pteriomorphia</taxon>
        <taxon>Pectinida</taxon>
        <taxon>Pectinoidea</taxon>
        <taxon>Pectinidae</taxon>
        <taxon>Mizuhopecten</taxon>
    </lineage>
</organism>
<evidence type="ECO:0000313" key="7">
    <source>
        <dbReference type="EMBL" id="OWF40359.1"/>
    </source>
</evidence>
<accession>A0A210PV46</accession>
<feature type="repeat" description="ANK" evidence="3">
    <location>
        <begin position="32"/>
        <end position="64"/>
    </location>
</feature>
<feature type="region of interest" description="Disordered" evidence="5">
    <location>
        <begin position="306"/>
        <end position="330"/>
    </location>
</feature>
<dbReference type="SMART" id="SM00454">
    <property type="entry name" value="SAM"/>
    <property type="match status" value="1"/>
</dbReference>
<sequence>MTDGTFHRAARDGYLDPLRRATRKDLNTTDEDGMTPTMWAASYGNIPALRLIVGRGGDPDKMDLMGYSSLHHACKSGHINAASFLVNYGANIWAMDNDYKTAQDIAALWDKTEIVKLLDDAKAQQQSLNPSIVKKLSAKAFEDADRNVKRQEKRNKEAQKIAEKEDLKRLQHTDPDFRPPTKMNVFKTLTMKFKSNNRNYTGNGQRSVQTFSDIAIGTKSRGTKKKILQKQMNGFDTQSVMDFKTSEFDGDGNRTLRSMKGTNGFRKNSDVMYLTNKDSESSTTASGSRPALTNVFTLPKQNKWKSESDLFDSGTGSIDSTHGNEDEADTPGMFKNALGTLSFLHTRQGLTGTLNGFSKASSYDYLDEIDDDIDNPEKGSNRNSTGSDSIGTTTSLEERLQGPVPWKDEDDILSDDDEDQSEFSPLVRFLESCGLSNYTHIFTNEDTDLEALMLLTDEDFTRLGLRLGPQRKLKEAIKKRKQALDSPTALLDTHL</sequence>
<dbReference type="Pfam" id="PF00536">
    <property type="entry name" value="SAM_1"/>
    <property type="match status" value="1"/>
</dbReference>
<keyword evidence="2 3" id="KW-0040">ANK repeat</keyword>
<evidence type="ECO:0000256" key="4">
    <source>
        <dbReference type="SAM" id="Coils"/>
    </source>
</evidence>
<dbReference type="PROSITE" id="PS50297">
    <property type="entry name" value="ANK_REP_REGION"/>
    <property type="match status" value="2"/>
</dbReference>
<dbReference type="InterPro" id="IPR001660">
    <property type="entry name" value="SAM"/>
</dbReference>
<feature type="domain" description="SAM" evidence="6">
    <location>
        <begin position="421"/>
        <end position="472"/>
    </location>
</feature>
<dbReference type="PANTHER" id="PTHR24201">
    <property type="entry name" value="ANK_REP_REGION DOMAIN-CONTAINING PROTEIN"/>
    <property type="match status" value="1"/>
</dbReference>
<dbReference type="AlphaFoldDB" id="A0A210PV46"/>
<dbReference type="Proteomes" id="UP000242188">
    <property type="component" value="Unassembled WGS sequence"/>
</dbReference>
<dbReference type="InterPro" id="IPR002110">
    <property type="entry name" value="Ankyrin_rpt"/>
</dbReference>
<dbReference type="PANTHER" id="PTHR24201:SF15">
    <property type="entry name" value="ANKYRIN REPEAT DOMAIN-CONTAINING PROTEIN 66"/>
    <property type="match status" value="1"/>
</dbReference>
<reference evidence="7 8" key="1">
    <citation type="journal article" date="2017" name="Nat. Ecol. Evol.">
        <title>Scallop genome provides insights into evolution of bilaterian karyotype and development.</title>
        <authorList>
            <person name="Wang S."/>
            <person name="Zhang J."/>
            <person name="Jiao W."/>
            <person name="Li J."/>
            <person name="Xun X."/>
            <person name="Sun Y."/>
            <person name="Guo X."/>
            <person name="Huan P."/>
            <person name="Dong B."/>
            <person name="Zhang L."/>
            <person name="Hu X."/>
            <person name="Sun X."/>
            <person name="Wang J."/>
            <person name="Zhao C."/>
            <person name="Wang Y."/>
            <person name="Wang D."/>
            <person name="Huang X."/>
            <person name="Wang R."/>
            <person name="Lv J."/>
            <person name="Li Y."/>
            <person name="Zhang Z."/>
            <person name="Liu B."/>
            <person name="Lu W."/>
            <person name="Hui Y."/>
            <person name="Liang J."/>
            <person name="Zhou Z."/>
            <person name="Hou R."/>
            <person name="Li X."/>
            <person name="Liu Y."/>
            <person name="Li H."/>
            <person name="Ning X."/>
            <person name="Lin Y."/>
            <person name="Zhao L."/>
            <person name="Xing Q."/>
            <person name="Dou J."/>
            <person name="Li Y."/>
            <person name="Mao J."/>
            <person name="Guo H."/>
            <person name="Dou H."/>
            <person name="Li T."/>
            <person name="Mu C."/>
            <person name="Jiang W."/>
            <person name="Fu Q."/>
            <person name="Fu X."/>
            <person name="Miao Y."/>
            <person name="Liu J."/>
            <person name="Yu Q."/>
            <person name="Li R."/>
            <person name="Liao H."/>
            <person name="Li X."/>
            <person name="Kong Y."/>
            <person name="Jiang Z."/>
            <person name="Chourrout D."/>
            <person name="Li R."/>
            <person name="Bao Z."/>
        </authorList>
    </citation>
    <scope>NUCLEOTIDE SEQUENCE [LARGE SCALE GENOMIC DNA]</scope>
    <source>
        <strain evidence="7 8">PY_sf001</strain>
    </source>
</reference>
<evidence type="ECO:0000313" key="8">
    <source>
        <dbReference type="Proteomes" id="UP000242188"/>
    </source>
</evidence>
<dbReference type="Gene3D" id="1.25.40.20">
    <property type="entry name" value="Ankyrin repeat-containing domain"/>
    <property type="match status" value="1"/>
</dbReference>
<keyword evidence="4" id="KW-0175">Coiled coil</keyword>
<dbReference type="SUPFAM" id="SSF47769">
    <property type="entry name" value="SAM/Pointed domain"/>
    <property type="match status" value="1"/>
</dbReference>
<dbReference type="PROSITE" id="PS50088">
    <property type="entry name" value="ANK_REPEAT"/>
    <property type="match status" value="2"/>
</dbReference>
<dbReference type="InterPro" id="IPR036770">
    <property type="entry name" value="Ankyrin_rpt-contain_sf"/>
</dbReference>
<evidence type="ECO:0000256" key="5">
    <source>
        <dbReference type="SAM" id="MobiDB-lite"/>
    </source>
</evidence>
<dbReference type="Pfam" id="PF12796">
    <property type="entry name" value="Ank_2"/>
    <property type="match status" value="1"/>
</dbReference>
<keyword evidence="8" id="KW-1185">Reference proteome</keyword>
<dbReference type="OrthoDB" id="76949at2759"/>
<evidence type="ECO:0000256" key="1">
    <source>
        <dbReference type="ARBA" id="ARBA00022737"/>
    </source>
</evidence>
<comment type="caution">
    <text evidence="7">The sequence shown here is derived from an EMBL/GenBank/DDBJ whole genome shotgun (WGS) entry which is preliminary data.</text>
</comment>
<feature type="compositionally biased region" description="Low complexity" evidence="5">
    <location>
        <begin position="384"/>
        <end position="395"/>
    </location>
</feature>
<feature type="coiled-coil region" evidence="4">
    <location>
        <begin position="141"/>
        <end position="173"/>
    </location>
</feature>
<dbReference type="SUPFAM" id="SSF48403">
    <property type="entry name" value="Ankyrin repeat"/>
    <property type="match status" value="1"/>
</dbReference>
<dbReference type="SMART" id="SM00248">
    <property type="entry name" value="ANK"/>
    <property type="match status" value="3"/>
</dbReference>
<dbReference type="EMBL" id="NEDP02005473">
    <property type="protein sequence ID" value="OWF40359.1"/>
    <property type="molecule type" value="Genomic_DNA"/>
</dbReference>
<dbReference type="STRING" id="6573.A0A210PV46"/>
<keyword evidence="1" id="KW-0677">Repeat</keyword>
<evidence type="ECO:0000259" key="6">
    <source>
        <dbReference type="PROSITE" id="PS50105"/>
    </source>
</evidence>